<dbReference type="Proteomes" id="UP001138661">
    <property type="component" value="Unassembled WGS sequence"/>
</dbReference>
<reference evidence="4" key="1">
    <citation type="submission" date="2021-07" db="EMBL/GenBank/DDBJ databases">
        <title>Roseobacter insulae sp. nov., isolated from a tidal flat.</title>
        <authorList>
            <person name="Park S."/>
            <person name="Yoon J.-H."/>
        </authorList>
    </citation>
    <scope>NUCLEOTIDE SEQUENCE</scope>
    <source>
        <strain evidence="4">YSTF-M11</strain>
    </source>
</reference>
<dbReference type="GO" id="GO:0009007">
    <property type="term" value="F:site-specific DNA-methyltransferase (adenine-specific) activity"/>
    <property type="evidence" value="ECO:0007669"/>
    <property type="project" value="InterPro"/>
</dbReference>
<evidence type="ECO:0000313" key="5">
    <source>
        <dbReference type="Proteomes" id="UP001138661"/>
    </source>
</evidence>
<dbReference type="PIRSF" id="PIRSF000398">
    <property type="entry name" value="M_m6A_EcoRV"/>
    <property type="match status" value="1"/>
</dbReference>
<dbReference type="Pfam" id="PF02086">
    <property type="entry name" value="MethyltransfD12"/>
    <property type="match status" value="1"/>
</dbReference>
<keyword evidence="2" id="KW-0808">Transferase</keyword>
<dbReference type="InterPro" id="IPR012263">
    <property type="entry name" value="M_m6A_EcoRV"/>
</dbReference>
<dbReference type="GO" id="GO:0043565">
    <property type="term" value="F:sequence-specific DNA binding"/>
    <property type="evidence" value="ECO:0007669"/>
    <property type="project" value="TreeGrafter"/>
</dbReference>
<keyword evidence="5" id="KW-1185">Reference proteome</keyword>
<dbReference type="InterPro" id="IPR012327">
    <property type="entry name" value="MeTrfase_D12"/>
</dbReference>
<name>A0A9X1FWG8_9RHOB</name>
<comment type="caution">
    <text evidence="4">The sequence shown here is derived from an EMBL/GenBank/DDBJ whole genome shotgun (WGS) entry which is preliminary data.</text>
</comment>
<dbReference type="PANTHER" id="PTHR30481">
    <property type="entry name" value="DNA ADENINE METHYLASE"/>
    <property type="match status" value="1"/>
</dbReference>
<keyword evidence="3" id="KW-0949">S-adenosyl-L-methionine</keyword>
<dbReference type="PANTHER" id="PTHR30481:SF4">
    <property type="entry name" value="SITE-SPECIFIC DNA-METHYLTRANSFERASE (ADENINE-SPECIFIC)"/>
    <property type="match status" value="1"/>
</dbReference>
<dbReference type="GO" id="GO:0032259">
    <property type="term" value="P:methylation"/>
    <property type="evidence" value="ECO:0007669"/>
    <property type="project" value="UniProtKB-KW"/>
</dbReference>
<evidence type="ECO:0000313" key="4">
    <source>
        <dbReference type="EMBL" id="MBW4708634.1"/>
    </source>
</evidence>
<dbReference type="AlphaFoldDB" id="A0A9X1FWG8"/>
<dbReference type="GO" id="GO:0009307">
    <property type="term" value="P:DNA restriction-modification system"/>
    <property type="evidence" value="ECO:0007669"/>
    <property type="project" value="InterPro"/>
</dbReference>
<accession>A0A9X1FWG8</accession>
<evidence type="ECO:0000256" key="2">
    <source>
        <dbReference type="ARBA" id="ARBA00022679"/>
    </source>
</evidence>
<dbReference type="GO" id="GO:1904047">
    <property type="term" value="F:S-adenosyl-L-methionine binding"/>
    <property type="evidence" value="ECO:0007669"/>
    <property type="project" value="TreeGrafter"/>
</dbReference>
<organism evidence="4 5">
    <name type="scientific">Roseobacter insulae</name>
    <dbReference type="NCBI Taxonomy" id="2859783"/>
    <lineage>
        <taxon>Bacteria</taxon>
        <taxon>Pseudomonadati</taxon>
        <taxon>Pseudomonadota</taxon>
        <taxon>Alphaproteobacteria</taxon>
        <taxon>Rhodobacterales</taxon>
        <taxon>Roseobacteraceae</taxon>
        <taxon>Roseobacter</taxon>
    </lineage>
</organism>
<protein>
    <submittedName>
        <fullName evidence="4">DNA adenine methylase</fullName>
    </submittedName>
</protein>
<dbReference type="EMBL" id="JAHXDN010000003">
    <property type="protein sequence ID" value="MBW4708634.1"/>
    <property type="molecule type" value="Genomic_DNA"/>
</dbReference>
<gene>
    <name evidence="4" type="ORF">KX928_12650</name>
</gene>
<evidence type="ECO:0000256" key="1">
    <source>
        <dbReference type="ARBA" id="ARBA00022603"/>
    </source>
</evidence>
<dbReference type="GO" id="GO:0006298">
    <property type="term" value="P:mismatch repair"/>
    <property type="evidence" value="ECO:0007669"/>
    <property type="project" value="TreeGrafter"/>
</dbReference>
<evidence type="ECO:0000256" key="3">
    <source>
        <dbReference type="ARBA" id="ARBA00022691"/>
    </source>
</evidence>
<proteinExistence type="predicted"/>
<dbReference type="RefSeq" id="WP_219503823.1">
    <property type="nucleotide sequence ID" value="NZ_JAHXDN010000003.1"/>
</dbReference>
<sequence length="276" mass="31521">MSERKPASAKPIAPYVGGKRNLAKRLCRVIDAHEHTTYAEPFVGMGGIFLRRSKPARSEFINDRSRDVYNLFRILQEHYVAFLDLLRFQITTQAGFERLTSVDPETLTDLQRAARFLFLQRVAFGGRVDGRTFGVSPDRPARFNLTTLEPDLEALHERLSGVTVMNLDYLYFIQRIDRPGALFYLDPPYHGCEDDYGKELFSEEDFDVIAAQLRALKGDFILSINDVPQIRALFDWAQIVPVQTTYSLASKTITQAPELVITSLDARWVTDHMEGR</sequence>
<keyword evidence="1 4" id="KW-0489">Methyltransferase</keyword>